<evidence type="ECO:0000313" key="2">
    <source>
        <dbReference type="Proteomes" id="UP000299102"/>
    </source>
</evidence>
<organism evidence="1 2">
    <name type="scientific">Eumeta variegata</name>
    <name type="common">Bagworm moth</name>
    <name type="synonym">Eumeta japonica</name>
    <dbReference type="NCBI Taxonomy" id="151549"/>
    <lineage>
        <taxon>Eukaryota</taxon>
        <taxon>Metazoa</taxon>
        <taxon>Ecdysozoa</taxon>
        <taxon>Arthropoda</taxon>
        <taxon>Hexapoda</taxon>
        <taxon>Insecta</taxon>
        <taxon>Pterygota</taxon>
        <taxon>Neoptera</taxon>
        <taxon>Endopterygota</taxon>
        <taxon>Lepidoptera</taxon>
        <taxon>Glossata</taxon>
        <taxon>Ditrysia</taxon>
        <taxon>Tineoidea</taxon>
        <taxon>Psychidae</taxon>
        <taxon>Oiketicinae</taxon>
        <taxon>Eumeta</taxon>
    </lineage>
</organism>
<sequence>MTCALTCVPIRVVLSLRSTSGTFGALIAAVQTVGRHNSHDNSGARGGLNAFIHHGAYRTPPAPAGRHPRAADEAWFHNKLAIFRTVATIEITL</sequence>
<evidence type="ECO:0000313" key="1">
    <source>
        <dbReference type="EMBL" id="GBP52060.1"/>
    </source>
</evidence>
<dbReference type="Proteomes" id="UP000299102">
    <property type="component" value="Unassembled WGS sequence"/>
</dbReference>
<comment type="caution">
    <text evidence="1">The sequence shown here is derived from an EMBL/GenBank/DDBJ whole genome shotgun (WGS) entry which is preliminary data.</text>
</comment>
<dbReference type="AlphaFoldDB" id="A0A4C1WMI0"/>
<name>A0A4C1WMI0_EUMVA</name>
<gene>
    <name evidence="1" type="ORF">EVAR_97530_1</name>
</gene>
<reference evidence="1 2" key="1">
    <citation type="journal article" date="2019" name="Commun. Biol.">
        <title>The bagworm genome reveals a unique fibroin gene that provides high tensile strength.</title>
        <authorList>
            <person name="Kono N."/>
            <person name="Nakamura H."/>
            <person name="Ohtoshi R."/>
            <person name="Tomita M."/>
            <person name="Numata K."/>
            <person name="Arakawa K."/>
        </authorList>
    </citation>
    <scope>NUCLEOTIDE SEQUENCE [LARGE SCALE GENOMIC DNA]</scope>
</reference>
<dbReference type="EMBL" id="BGZK01000594">
    <property type="protein sequence ID" value="GBP52060.1"/>
    <property type="molecule type" value="Genomic_DNA"/>
</dbReference>
<proteinExistence type="predicted"/>
<accession>A0A4C1WMI0</accession>
<keyword evidence="2" id="KW-1185">Reference proteome</keyword>
<protein>
    <submittedName>
        <fullName evidence="1">Uncharacterized protein</fullName>
    </submittedName>
</protein>